<feature type="domain" description="Ubiquitin-like" evidence="1">
    <location>
        <begin position="1"/>
        <end position="82"/>
    </location>
</feature>
<reference evidence="2 3" key="1">
    <citation type="journal article" date="2024" name="Nat. Commun.">
        <title>Phylogenomics reveals the evolutionary origins of lichenization in chlorophyte algae.</title>
        <authorList>
            <person name="Puginier C."/>
            <person name="Libourel C."/>
            <person name="Otte J."/>
            <person name="Skaloud P."/>
            <person name="Haon M."/>
            <person name="Grisel S."/>
            <person name="Petersen M."/>
            <person name="Berrin J.G."/>
            <person name="Delaux P.M."/>
            <person name="Dal Grande F."/>
            <person name="Keller J."/>
        </authorList>
    </citation>
    <scope>NUCLEOTIDE SEQUENCE [LARGE SCALE GENOMIC DNA]</scope>
    <source>
        <strain evidence="2 3">SAG 245.80</strain>
    </source>
</reference>
<dbReference type="AlphaFoldDB" id="A0AAW1QCN3"/>
<sequence>METKTEVLDSVQLELTASATVAELHAALQARLGWDTPERLERLDGFTDSWTVAVHKGREMLADQTLAECGLGAADEVIIVRRVLVPETWKILKDDEEDSDDSSDDDW</sequence>
<dbReference type="InterPro" id="IPR000626">
    <property type="entry name" value="Ubiquitin-like_dom"/>
</dbReference>
<dbReference type="EMBL" id="JALJOU010000134">
    <property type="protein sequence ID" value="KAK9819053.1"/>
    <property type="molecule type" value="Genomic_DNA"/>
</dbReference>
<name>A0AAW1QCN3_9CHLO</name>
<keyword evidence="3" id="KW-1185">Reference proteome</keyword>
<evidence type="ECO:0000313" key="2">
    <source>
        <dbReference type="EMBL" id="KAK9819053.1"/>
    </source>
</evidence>
<accession>A0AAW1QCN3</accession>
<gene>
    <name evidence="2" type="ORF">WJX81_003284</name>
</gene>
<evidence type="ECO:0000259" key="1">
    <source>
        <dbReference type="PROSITE" id="PS50053"/>
    </source>
</evidence>
<comment type="caution">
    <text evidence="2">The sequence shown here is derived from an EMBL/GenBank/DDBJ whole genome shotgun (WGS) entry which is preliminary data.</text>
</comment>
<dbReference type="Proteomes" id="UP001445335">
    <property type="component" value="Unassembled WGS sequence"/>
</dbReference>
<organism evidence="2 3">
    <name type="scientific">Elliptochloris bilobata</name>
    <dbReference type="NCBI Taxonomy" id="381761"/>
    <lineage>
        <taxon>Eukaryota</taxon>
        <taxon>Viridiplantae</taxon>
        <taxon>Chlorophyta</taxon>
        <taxon>core chlorophytes</taxon>
        <taxon>Trebouxiophyceae</taxon>
        <taxon>Trebouxiophyceae incertae sedis</taxon>
        <taxon>Elliptochloris clade</taxon>
        <taxon>Elliptochloris</taxon>
    </lineage>
</organism>
<proteinExistence type="predicted"/>
<protein>
    <recommendedName>
        <fullName evidence="1">Ubiquitin-like domain-containing protein</fullName>
    </recommendedName>
</protein>
<evidence type="ECO:0000313" key="3">
    <source>
        <dbReference type="Proteomes" id="UP001445335"/>
    </source>
</evidence>
<dbReference type="PROSITE" id="PS50053">
    <property type="entry name" value="UBIQUITIN_2"/>
    <property type="match status" value="1"/>
</dbReference>
<dbReference type="CDD" id="cd17039">
    <property type="entry name" value="Ubl_ubiquitin_like"/>
    <property type="match status" value="1"/>
</dbReference>